<dbReference type="RefSeq" id="WP_188899682.1">
    <property type="nucleotide sequence ID" value="NZ_BMKS01000004.1"/>
</dbReference>
<dbReference type="Gene3D" id="3.40.190.150">
    <property type="entry name" value="Bordetella uptake gene, domain 1"/>
    <property type="match status" value="1"/>
</dbReference>
<name>A0A8J2ZB76_9PROT</name>
<sequence>MLTRRQVGAATLGAAAALGAPAVAGAQPSEAWPNPNRPVEVIVLANAGGPVDVMTRLILPFVAERIPGLRTVVTNRPGAGGQIGLEATFNAAPDGYTLGATTIPAQMAIPIERPTRYRAMDFTFIANIVEDPNAFYVPADSPFRTIGDLIERARAAPGTIHCATTGIGSDDHIFLLAFEAAARIPPLVHVPFTGNAPLFSQLLGGHLQLAAVNINDAIALMREGRVRALAMAGTERSRFAPEVPTLRELGFDIVTGASRGILGPPGLPGPIVAKLEEAFRGALSDPRFVADAERQFMPLRPLVGAEYRRMAQGVDDMVRSLWEVRPWRER</sequence>
<gene>
    <name evidence="3" type="ORF">GCM10010964_18100</name>
</gene>
<organism evidence="3 4">
    <name type="scientific">Caldovatus sediminis</name>
    <dbReference type="NCBI Taxonomy" id="2041189"/>
    <lineage>
        <taxon>Bacteria</taxon>
        <taxon>Pseudomonadati</taxon>
        <taxon>Pseudomonadota</taxon>
        <taxon>Alphaproteobacteria</taxon>
        <taxon>Acetobacterales</taxon>
        <taxon>Roseomonadaceae</taxon>
        <taxon>Caldovatus</taxon>
    </lineage>
</organism>
<evidence type="ECO:0000256" key="2">
    <source>
        <dbReference type="SAM" id="SignalP"/>
    </source>
</evidence>
<dbReference type="PANTHER" id="PTHR42928">
    <property type="entry name" value="TRICARBOXYLATE-BINDING PROTEIN"/>
    <property type="match status" value="1"/>
</dbReference>
<comment type="similarity">
    <text evidence="1">Belongs to the UPF0065 (bug) family.</text>
</comment>
<dbReference type="EMBL" id="BMKS01000004">
    <property type="protein sequence ID" value="GGG30549.1"/>
    <property type="molecule type" value="Genomic_DNA"/>
</dbReference>
<comment type="caution">
    <text evidence="3">The sequence shown here is derived from an EMBL/GenBank/DDBJ whole genome shotgun (WGS) entry which is preliminary data.</text>
</comment>
<keyword evidence="2" id="KW-0732">Signal</keyword>
<dbReference type="InterPro" id="IPR006311">
    <property type="entry name" value="TAT_signal"/>
</dbReference>
<dbReference type="InterPro" id="IPR042100">
    <property type="entry name" value="Bug_dom1"/>
</dbReference>
<dbReference type="Proteomes" id="UP000597507">
    <property type="component" value="Unassembled WGS sequence"/>
</dbReference>
<dbReference type="Gene3D" id="3.40.190.10">
    <property type="entry name" value="Periplasmic binding protein-like II"/>
    <property type="match status" value="1"/>
</dbReference>
<dbReference type="SUPFAM" id="SSF53850">
    <property type="entry name" value="Periplasmic binding protein-like II"/>
    <property type="match status" value="1"/>
</dbReference>
<feature type="signal peptide" evidence="2">
    <location>
        <begin position="1"/>
        <end position="26"/>
    </location>
</feature>
<dbReference type="InterPro" id="IPR005064">
    <property type="entry name" value="BUG"/>
</dbReference>
<dbReference type="PIRSF" id="PIRSF017082">
    <property type="entry name" value="YflP"/>
    <property type="match status" value="1"/>
</dbReference>
<dbReference type="AlphaFoldDB" id="A0A8J2ZB76"/>
<evidence type="ECO:0000256" key="1">
    <source>
        <dbReference type="ARBA" id="ARBA00006987"/>
    </source>
</evidence>
<dbReference type="CDD" id="cd07012">
    <property type="entry name" value="PBP2_Bug_TTT"/>
    <property type="match status" value="1"/>
</dbReference>
<dbReference type="PROSITE" id="PS51318">
    <property type="entry name" value="TAT"/>
    <property type="match status" value="1"/>
</dbReference>
<dbReference type="Pfam" id="PF03401">
    <property type="entry name" value="TctC"/>
    <property type="match status" value="1"/>
</dbReference>
<evidence type="ECO:0000313" key="3">
    <source>
        <dbReference type="EMBL" id="GGG30549.1"/>
    </source>
</evidence>
<accession>A0A8J2ZB76</accession>
<feature type="chain" id="PRO_5035217312" description="Tripartite tricarboxylate transporter substrate binding protein" evidence="2">
    <location>
        <begin position="27"/>
        <end position="330"/>
    </location>
</feature>
<dbReference type="PANTHER" id="PTHR42928:SF5">
    <property type="entry name" value="BLR1237 PROTEIN"/>
    <property type="match status" value="1"/>
</dbReference>
<evidence type="ECO:0008006" key="5">
    <source>
        <dbReference type="Google" id="ProtNLM"/>
    </source>
</evidence>
<keyword evidence="4" id="KW-1185">Reference proteome</keyword>
<evidence type="ECO:0000313" key="4">
    <source>
        <dbReference type="Proteomes" id="UP000597507"/>
    </source>
</evidence>
<protein>
    <recommendedName>
        <fullName evidence="5">Tripartite tricarboxylate transporter substrate binding protein</fullName>
    </recommendedName>
</protein>
<reference evidence="3 4" key="1">
    <citation type="journal article" date="2014" name="Int. J. Syst. Evol. Microbiol.">
        <title>Complete genome sequence of Corynebacterium casei LMG S-19264T (=DSM 44701T), isolated from a smear-ripened cheese.</title>
        <authorList>
            <consortium name="US DOE Joint Genome Institute (JGI-PGF)"/>
            <person name="Walter F."/>
            <person name="Albersmeier A."/>
            <person name="Kalinowski J."/>
            <person name="Ruckert C."/>
        </authorList>
    </citation>
    <scope>NUCLEOTIDE SEQUENCE [LARGE SCALE GENOMIC DNA]</scope>
    <source>
        <strain evidence="3 4">CGMCC 1.16330</strain>
    </source>
</reference>
<proteinExistence type="inferred from homology"/>